<gene>
    <name evidence="1" type="ORF">SAMN02745221_01525</name>
</gene>
<dbReference type="RefSeq" id="WP_073092348.1">
    <property type="nucleotide sequence ID" value="NZ_FQWY01000025.1"/>
</dbReference>
<dbReference type="Pfam" id="PF10923">
    <property type="entry name" value="BrxC_BrxD"/>
    <property type="match status" value="1"/>
</dbReference>
<evidence type="ECO:0000313" key="1">
    <source>
        <dbReference type="EMBL" id="SHH03607.1"/>
    </source>
</evidence>
<proteinExistence type="predicted"/>
<dbReference type="SUPFAM" id="SSF52540">
    <property type="entry name" value="P-loop containing nucleoside triphosphate hydrolases"/>
    <property type="match status" value="1"/>
</dbReference>
<sequence length="398" mass="45555">MLTERDLACLREGKPPSDPQVLEEMTLGYELWPYLVKEHYLDFFIKEGGSKVKILVGKEGSGKSHLLKLIEVDARQQGYETVSFSLRQDFFKFNDMVSLYRMVAEGIDVKALSRDLARQFAVFMGYQDVYDGTKTVYELMVEGGIPINEARREFIRGAASFVKKADLPPSFQSFVYSMLKAMLESEEECEALLAIAGEWLQGKNLNRNERSRIQAFEKLNKGNARSWLDALVKVLVLAGRRGLVLLIDDGEVIADINPETGRHYYTPGAVKDVCEMIRQFIDDGDLLRHLFIVIAGRPEMLEDMRRGFKSYEALWMRIQSGLTGIDRFNSLADVVEVDKYFNLLLKKYEVKNELNMRLQTVLKKAGFKRRMKKGLELPQTGSLLKDTVMEVAWLATRE</sequence>
<organism evidence="1 2">
    <name type="scientific">Thermosyntropha lipolytica DSM 11003</name>
    <dbReference type="NCBI Taxonomy" id="1123382"/>
    <lineage>
        <taxon>Bacteria</taxon>
        <taxon>Bacillati</taxon>
        <taxon>Bacillota</taxon>
        <taxon>Clostridia</taxon>
        <taxon>Eubacteriales</taxon>
        <taxon>Syntrophomonadaceae</taxon>
        <taxon>Thermosyntropha</taxon>
    </lineage>
</organism>
<dbReference type="InterPro" id="IPR021228">
    <property type="entry name" value="BrxD"/>
</dbReference>
<dbReference type="Proteomes" id="UP000242329">
    <property type="component" value="Unassembled WGS sequence"/>
</dbReference>
<evidence type="ECO:0000313" key="2">
    <source>
        <dbReference type="Proteomes" id="UP000242329"/>
    </source>
</evidence>
<dbReference type="EMBL" id="FQWY01000025">
    <property type="protein sequence ID" value="SHH03607.1"/>
    <property type="molecule type" value="Genomic_DNA"/>
</dbReference>
<name>A0A1M5PP95_9FIRM</name>
<dbReference type="AlphaFoldDB" id="A0A1M5PP95"/>
<reference evidence="2" key="1">
    <citation type="submission" date="2016-11" db="EMBL/GenBank/DDBJ databases">
        <authorList>
            <person name="Varghese N."/>
            <person name="Submissions S."/>
        </authorList>
    </citation>
    <scope>NUCLEOTIDE SEQUENCE [LARGE SCALE GENOMIC DNA]</scope>
    <source>
        <strain evidence="2">DSM 11003</strain>
    </source>
</reference>
<dbReference type="OrthoDB" id="9772976at2"/>
<protein>
    <submittedName>
        <fullName evidence="1">Uncharacterized protein</fullName>
    </submittedName>
</protein>
<dbReference type="STRING" id="1123382.SAMN02745221_01525"/>
<dbReference type="InterPro" id="IPR027417">
    <property type="entry name" value="P-loop_NTPase"/>
</dbReference>
<accession>A0A1M5PP95</accession>
<keyword evidence="2" id="KW-1185">Reference proteome</keyword>